<protein>
    <recommendedName>
        <fullName evidence="3">dolichol kinase</fullName>
        <ecNumber evidence="3">2.7.1.108</ecNumber>
    </recommendedName>
</protein>
<dbReference type="EMBL" id="VIGI01000001">
    <property type="protein sequence ID" value="KAB8305124.1"/>
    <property type="molecule type" value="Genomic_DNA"/>
</dbReference>
<feature type="transmembrane region" description="Helical" evidence="11">
    <location>
        <begin position="200"/>
        <end position="221"/>
    </location>
</feature>
<keyword evidence="7" id="KW-0256">Endoplasmic reticulum</keyword>
<dbReference type="GO" id="GO:0004168">
    <property type="term" value="F:dolichol kinase activity"/>
    <property type="evidence" value="ECO:0007669"/>
    <property type="project" value="UniProtKB-EC"/>
</dbReference>
<evidence type="ECO:0000256" key="10">
    <source>
        <dbReference type="SAM" id="MobiDB-lite"/>
    </source>
</evidence>
<organism evidence="12 13">
    <name type="scientific">Monilinia laxa</name>
    <name type="common">Brown rot fungus</name>
    <name type="synonym">Sclerotinia laxa</name>
    <dbReference type="NCBI Taxonomy" id="61186"/>
    <lineage>
        <taxon>Eukaryota</taxon>
        <taxon>Fungi</taxon>
        <taxon>Dikarya</taxon>
        <taxon>Ascomycota</taxon>
        <taxon>Pezizomycotina</taxon>
        <taxon>Leotiomycetes</taxon>
        <taxon>Helotiales</taxon>
        <taxon>Sclerotiniaceae</taxon>
        <taxon>Monilinia</taxon>
    </lineage>
</organism>
<feature type="transmembrane region" description="Helical" evidence="11">
    <location>
        <begin position="540"/>
        <end position="561"/>
    </location>
</feature>
<evidence type="ECO:0000256" key="9">
    <source>
        <dbReference type="ARBA" id="ARBA00023136"/>
    </source>
</evidence>
<evidence type="ECO:0000256" key="2">
    <source>
        <dbReference type="ARBA" id="ARBA00010794"/>
    </source>
</evidence>
<sequence>MVCFFYLEFLRNHADLEELACQILITIGLIALYPLRLLRHLSSRTPWKSPFPLTIPATFDPAPLLYPPTLTMLVSILLSVSDPSGLLPSMILAISTLPKKLIPAIGGLEGRDMLHWVLACLPLFTTALTRAPFLSKGSLPLNPEVLVLIPPLHQALCTTLHYLTTTSLLSAELQLLSTSLISLLLRASSPQAIILKALLWGGSIGILVTCTHVLKWSVALARVPKWRFRRPDSKKSSFRLNRSLSFGSNTLSVFAKDTFISDTSDEEYLRDRSGRKGGKFQAANSSLVDGESQTGISRRNTLPTSTPSSPSYSMKTTTPSGRKKRSSSLSLQSFSKLTYAQATIRKWLYAVYVYVCIFVIILLGIREYVGRQALQHHEPIGWALAYLFGDLPRFRFEVVSANLQRWIPLPPRPNTDTKIQEPAACKQKGWVDRIRSSDFGPANTRLILSTYWLLIIITGLAIVFRLSRIYEVDTRRKVFHFMMVAMLFPATYVDPTYCALALSLVLAIFLLLDLIRATQMPPLSRHLARFLTPYVDGRDLKGPVVISHIFLLIGCAVPLWLSLGSIARVGSRFPEDGGLGIDRDRDRDALAGWEVQKRETAMVAGVICVGLGDAAASLVGRRYGRRKWGLGGWEEC</sequence>
<dbReference type="OrthoDB" id="377083at2759"/>
<evidence type="ECO:0000256" key="5">
    <source>
        <dbReference type="ARBA" id="ARBA00022692"/>
    </source>
</evidence>
<evidence type="ECO:0000256" key="4">
    <source>
        <dbReference type="ARBA" id="ARBA00022679"/>
    </source>
</evidence>
<feature type="transmembrane region" description="Helical" evidence="11">
    <location>
        <begin position="347"/>
        <end position="365"/>
    </location>
</feature>
<evidence type="ECO:0000256" key="7">
    <source>
        <dbReference type="ARBA" id="ARBA00022824"/>
    </source>
</evidence>
<accession>A0A5N6KMQ0</accession>
<name>A0A5N6KMQ0_MONLA</name>
<dbReference type="InterPro" id="IPR032974">
    <property type="entry name" value="Polypren_kinase"/>
</dbReference>
<keyword evidence="8 11" id="KW-1133">Transmembrane helix</keyword>
<reference evidence="12 13" key="1">
    <citation type="submission" date="2019-06" db="EMBL/GenBank/DDBJ databases">
        <title>Genome Sequence of the Brown Rot Fungal Pathogen Monilinia laxa.</title>
        <authorList>
            <person name="De Miccolis Angelini R.M."/>
            <person name="Landi L."/>
            <person name="Abate D."/>
            <person name="Pollastro S."/>
            <person name="Romanazzi G."/>
            <person name="Faretra F."/>
        </authorList>
    </citation>
    <scope>NUCLEOTIDE SEQUENCE [LARGE SCALE GENOMIC DNA]</scope>
    <source>
        <strain evidence="12 13">Mlax316</strain>
    </source>
</reference>
<dbReference type="GO" id="GO:0005789">
    <property type="term" value="C:endoplasmic reticulum membrane"/>
    <property type="evidence" value="ECO:0007669"/>
    <property type="project" value="UniProtKB-SubCell"/>
</dbReference>
<feature type="transmembrane region" description="Helical" evidence="11">
    <location>
        <begin position="499"/>
        <end position="519"/>
    </location>
</feature>
<comment type="subcellular location">
    <subcellularLocation>
        <location evidence="1">Endoplasmic reticulum membrane</location>
        <topology evidence="1">Multi-pass membrane protein</topology>
    </subcellularLocation>
</comment>
<evidence type="ECO:0000256" key="11">
    <source>
        <dbReference type="SAM" id="Phobius"/>
    </source>
</evidence>
<dbReference type="AlphaFoldDB" id="A0A5N6KMQ0"/>
<keyword evidence="13" id="KW-1185">Reference proteome</keyword>
<comment type="similarity">
    <text evidence="2">Belongs to the polyprenol kinase family.</text>
</comment>
<feature type="compositionally biased region" description="Low complexity" evidence="10">
    <location>
        <begin position="301"/>
        <end position="320"/>
    </location>
</feature>
<dbReference type="Proteomes" id="UP000326757">
    <property type="component" value="Unassembled WGS sequence"/>
</dbReference>
<evidence type="ECO:0000313" key="12">
    <source>
        <dbReference type="EMBL" id="KAB8305124.1"/>
    </source>
</evidence>
<feature type="region of interest" description="Disordered" evidence="10">
    <location>
        <begin position="286"/>
        <end position="326"/>
    </location>
</feature>
<keyword evidence="5 11" id="KW-0812">Transmembrane</keyword>
<evidence type="ECO:0000256" key="1">
    <source>
        <dbReference type="ARBA" id="ARBA00004477"/>
    </source>
</evidence>
<keyword evidence="4" id="KW-0808">Transferase</keyword>
<evidence type="ECO:0000256" key="6">
    <source>
        <dbReference type="ARBA" id="ARBA00022777"/>
    </source>
</evidence>
<feature type="compositionally biased region" description="Polar residues" evidence="10">
    <location>
        <begin position="286"/>
        <end position="300"/>
    </location>
</feature>
<dbReference type="GO" id="GO:0043048">
    <property type="term" value="P:dolichyl monophosphate biosynthetic process"/>
    <property type="evidence" value="ECO:0007669"/>
    <property type="project" value="TreeGrafter"/>
</dbReference>
<feature type="transmembrane region" description="Helical" evidence="11">
    <location>
        <begin position="446"/>
        <end position="466"/>
    </location>
</feature>
<keyword evidence="9 11" id="KW-0472">Membrane</keyword>
<keyword evidence="6" id="KW-0418">Kinase</keyword>
<proteinExistence type="inferred from homology"/>
<evidence type="ECO:0000256" key="8">
    <source>
        <dbReference type="ARBA" id="ARBA00022989"/>
    </source>
</evidence>
<dbReference type="EC" id="2.7.1.108" evidence="3"/>
<comment type="caution">
    <text evidence="12">The sequence shown here is derived from an EMBL/GenBank/DDBJ whole genome shotgun (WGS) entry which is preliminary data.</text>
</comment>
<evidence type="ECO:0000256" key="3">
    <source>
        <dbReference type="ARBA" id="ARBA00012132"/>
    </source>
</evidence>
<dbReference type="PANTHER" id="PTHR13205:SF15">
    <property type="entry name" value="DOLICHOL KINASE"/>
    <property type="match status" value="1"/>
</dbReference>
<gene>
    <name evidence="12" type="ORF">EYC80_004419</name>
</gene>
<evidence type="ECO:0000313" key="13">
    <source>
        <dbReference type="Proteomes" id="UP000326757"/>
    </source>
</evidence>
<dbReference type="PANTHER" id="PTHR13205">
    <property type="entry name" value="TRANSMEMBRANE PROTEIN 15-RELATED"/>
    <property type="match status" value="1"/>
</dbReference>